<proteinExistence type="predicted"/>
<evidence type="ECO:0000256" key="4">
    <source>
        <dbReference type="ARBA" id="ARBA00023136"/>
    </source>
</evidence>
<dbReference type="Pfam" id="PF07690">
    <property type="entry name" value="MFS_1"/>
    <property type="match status" value="1"/>
</dbReference>
<dbReference type="InterPro" id="IPR020846">
    <property type="entry name" value="MFS_dom"/>
</dbReference>
<evidence type="ECO:0000313" key="9">
    <source>
        <dbReference type="Proteomes" id="UP001169217"/>
    </source>
</evidence>
<dbReference type="SUPFAM" id="SSF103473">
    <property type="entry name" value="MFS general substrate transporter"/>
    <property type="match status" value="1"/>
</dbReference>
<accession>A0ABQ9PA83</accession>
<feature type="domain" description="Major facilitator superfamily (MFS) profile" evidence="7">
    <location>
        <begin position="3"/>
        <end position="131"/>
    </location>
</feature>
<organism evidence="8 9">
    <name type="scientific">Colletotrichum limetticola</name>
    <dbReference type="NCBI Taxonomy" id="1209924"/>
    <lineage>
        <taxon>Eukaryota</taxon>
        <taxon>Fungi</taxon>
        <taxon>Dikarya</taxon>
        <taxon>Ascomycota</taxon>
        <taxon>Pezizomycotina</taxon>
        <taxon>Sordariomycetes</taxon>
        <taxon>Hypocreomycetidae</taxon>
        <taxon>Glomerellales</taxon>
        <taxon>Glomerellaceae</taxon>
        <taxon>Colletotrichum</taxon>
        <taxon>Colletotrichum acutatum species complex</taxon>
    </lineage>
</organism>
<comment type="caution">
    <text evidence="8">The sequence shown here is derived from an EMBL/GenBank/DDBJ whole genome shotgun (WGS) entry which is preliminary data.</text>
</comment>
<dbReference type="PANTHER" id="PTHR23501:SF94">
    <property type="entry name" value="MAJOR FACILITATOR SUPERFAMILY (MFS) PROFILE DOMAIN-CONTAINING PROTEIN"/>
    <property type="match status" value="1"/>
</dbReference>
<evidence type="ECO:0000313" key="8">
    <source>
        <dbReference type="EMBL" id="KAK0368103.1"/>
    </source>
</evidence>
<keyword evidence="9" id="KW-1185">Reference proteome</keyword>
<evidence type="ECO:0000256" key="5">
    <source>
        <dbReference type="SAM" id="Phobius"/>
    </source>
</evidence>
<comment type="subcellular location">
    <subcellularLocation>
        <location evidence="1">Membrane</location>
        <topology evidence="1">Multi-pass membrane protein</topology>
    </subcellularLocation>
</comment>
<feature type="signal peptide" evidence="6">
    <location>
        <begin position="1"/>
        <end position="15"/>
    </location>
</feature>
<evidence type="ECO:0000256" key="6">
    <source>
        <dbReference type="SAM" id="SignalP"/>
    </source>
</evidence>
<dbReference type="InterPro" id="IPR036259">
    <property type="entry name" value="MFS_trans_sf"/>
</dbReference>
<evidence type="ECO:0000256" key="2">
    <source>
        <dbReference type="ARBA" id="ARBA00022692"/>
    </source>
</evidence>
<keyword evidence="2 5" id="KW-0812">Transmembrane</keyword>
<gene>
    <name evidence="8" type="ORF">CLIM01_14539</name>
</gene>
<keyword evidence="6" id="KW-0732">Signal</keyword>
<dbReference type="InterPro" id="IPR011701">
    <property type="entry name" value="MFS"/>
</dbReference>
<dbReference type="Gene3D" id="1.20.1720.10">
    <property type="entry name" value="Multidrug resistance protein D"/>
    <property type="match status" value="1"/>
</dbReference>
<feature type="chain" id="PRO_5045358140" evidence="6">
    <location>
        <begin position="16"/>
        <end position="131"/>
    </location>
</feature>
<sequence length="131" mass="13809">MVVIVTLSIMSFVIALDATVIVTSLSSVIQDIGGTSTQAFWVGTAYLISCATVMPLLASLSEIFGRPVILIGSLVIFTTGTTLCCVADSIALLLGGRVVQGIGAGGMYVLSLVVFTDIVHLRYRPKYYGIM</sequence>
<dbReference type="Proteomes" id="UP001169217">
    <property type="component" value="Unassembled WGS sequence"/>
</dbReference>
<feature type="transmembrane region" description="Helical" evidence="5">
    <location>
        <begin position="69"/>
        <end position="95"/>
    </location>
</feature>
<keyword evidence="3 5" id="KW-1133">Transmembrane helix</keyword>
<evidence type="ECO:0000256" key="1">
    <source>
        <dbReference type="ARBA" id="ARBA00004141"/>
    </source>
</evidence>
<evidence type="ECO:0000259" key="7">
    <source>
        <dbReference type="PROSITE" id="PS50850"/>
    </source>
</evidence>
<feature type="transmembrane region" description="Helical" evidence="5">
    <location>
        <begin position="101"/>
        <end position="121"/>
    </location>
</feature>
<keyword evidence="4 5" id="KW-0472">Membrane</keyword>
<evidence type="ECO:0000256" key="3">
    <source>
        <dbReference type="ARBA" id="ARBA00022989"/>
    </source>
</evidence>
<dbReference type="PROSITE" id="PS50850">
    <property type="entry name" value="MFS"/>
    <property type="match status" value="1"/>
</dbReference>
<feature type="transmembrane region" description="Helical" evidence="5">
    <location>
        <begin position="39"/>
        <end position="57"/>
    </location>
</feature>
<name>A0ABQ9PA83_9PEZI</name>
<protein>
    <submittedName>
        <fullName evidence="8">Major facilitator superfamily transporter</fullName>
    </submittedName>
</protein>
<dbReference type="EMBL" id="JARUPT010000954">
    <property type="protein sequence ID" value="KAK0368103.1"/>
    <property type="molecule type" value="Genomic_DNA"/>
</dbReference>
<dbReference type="PANTHER" id="PTHR23501">
    <property type="entry name" value="MAJOR FACILITATOR SUPERFAMILY"/>
    <property type="match status" value="1"/>
</dbReference>
<reference evidence="8" key="1">
    <citation type="submission" date="2023-04" db="EMBL/GenBank/DDBJ databases">
        <title>Colletotrichum limetticola genome sequence.</title>
        <authorList>
            <person name="Baroncelli R."/>
        </authorList>
    </citation>
    <scope>NUCLEOTIDE SEQUENCE</scope>
    <source>
        <strain evidence="8">KLA-Anderson</strain>
    </source>
</reference>